<dbReference type="HOGENOM" id="CLU_1251064_0_0_1"/>
<evidence type="ECO:0000313" key="2">
    <source>
        <dbReference type="Proteomes" id="UP000053257"/>
    </source>
</evidence>
<protein>
    <submittedName>
        <fullName evidence="1">Uncharacterized protein</fullName>
    </submittedName>
</protein>
<reference evidence="1 2" key="1">
    <citation type="journal article" date="2014" name="PLoS Genet.">
        <title>Analysis of the Phlebiopsis gigantea genome, transcriptome and secretome provides insight into its pioneer colonization strategies of wood.</title>
        <authorList>
            <person name="Hori C."/>
            <person name="Ishida T."/>
            <person name="Igarashi K."/>
            <person name="Samejima M."/>
            <person name="Suzuki H."/>
            <person name="Master E."/>
            <person name="Ferreira P."/>
            <person name="Ruiz-Duenas F.J."/>
            <person name="Held B."/>
            <person name="Canessa P."/>
            <person name="Larrondo L.F."/>
            <person name="Schmoll M."/>
            <person name="Druzhinina I.S."/>
            <person name="Kubicek C.P."/>
            <person name="Gaskell J.A."/>
            <person name="Kersten P."/>
            <person name="St John F."/>
            <person name="Glasner J."/>
            <person name="Sabat G."/>
            <person name="Splinter BonDurant S."/>
            <person name="Syed K."/>
            <person name="Yadav J."/>
            <person name="Mgbeahuruike A.C."/>
            <person name="Kovalchuk A."/>
            <person name="Asiegbu F.O."/>
            <person name="Lackner G."/>
            <person name="Hoffmeister D."/>
            <person name="Rencoret J."/>
            <person name="Gutierrez A."/>
            <person name="Sun H."/>
            <person name="Lindquist E."/>
            <person name="Barry K."/>
            <person name="Riley R."/>
            <person name="Grigoriev I.V."/>
            <person name="Henrissat B."/>
            <person name="Kues U."/>
            <person name="Berka R.M."/>
            <person name="Martinez A.T."/>
            <person name="Covert S.F."/>
            <person name="Blanchette R.A."/>
            <person name="Cullen D."/>
        </authorList>
    </citation>
    <scope>NUCLEOTIDE SEQUENCE [LARGE SCALE GENOMIC DNA]</scope>
    <source>
        <strain evidence="1 2">11061_1 CR5-6</strain>
    </source>
</reference>
<dbReference type="EMBL" id="KN840573">
    <property type="protein sequence ID" value="KIP04462.1"/>
    <property type="molecule type" value="Genomic_DNA"/>
</dbReference>
<organism evidence="1 2">
    <name type="scientific">Phlebiopsis gigantea (strain 11061_1 CR5-6)</name>
    <name type="common">White-rot fungus</name>
    <name type="synonym">Peniophora gigantea</name>
    <dbReference type="NCBI Taxonomy" id="745531"/>
    <lineage>
        <taxon>Eukaryota</taxon>
        <taxon>Fungi</taxon>
        <taxon>Dikarya</taxon>
        <taxon>Basidiomycota</taxon>
        <taxon>Agaricomycotina</taxon>
        <taxon>Agaricomycetes</taxon>
        <taxon>Polyporales</taxon>
        <taxon>Phanerochaetaceae</taxon>
        <taxon>Phlebiopsis</taxon>
    </lineage>
</organism>
<evidence type="ECO:0000313" key="1">
    <source>
        <dbReference type="EMBL" id="KIP04462.1"/>
    </source>
</evidence>
<keyword evidence="2" id="KW-1185">Reference proteome</keyword>
<dbReference type="AlphaFoldDB" id="A0A0C3S3K6"/>
<sequence>MCQKWKTLRKELGHPQTKHDTWIAARVREHEDGLTPKDSAKSPSDVECLFEVECTEGAIDGPFQDPPTFVLYLTIRGLASQSGLFASPRAIVEKYEGAGWVDSPCWVLAYPELITHVVYQPRELAALEFMRIAYSSCNRAQAGLSDEMGEWARRAAVGTSVHRAVEVEAARLSRLLSLRPRRSLRATERGATDNLLSSRSFLCSQVPAMPYTIACTSIQPI</sequence>
<name>A0A0C3S3K6_PHLG1</name>
<proteinExistence type="predicted"/>
<dbReference type="Proteomes" id="UP000053257">
    <property type="component" value="Unassembled WGS sequence"/>
</dbReference>
<gene>
    <name evidence="1" type="ORF">PHLGIDRAFT_36911</name>
</gene>
<accession>A0A0C3S3K6</accession>